<evidence type="ECO:0000313" key="2">
    <source>
        <dbReference type="Proteomes" id="UP001283361"/>
    </source>
</evidence>
<gene>
    <name evidence="1" type="ORF">RRG08_046698</name>
</gene>
<keyword evidence="2" id="KW-1185">Reference proteome</keyword>
<comment type="caution">
    <text evidence="1">The sequence shown here is derived from an EMBL/GenBank/DDBJ whole genome shotgun (WGS) entry which is preliminary data.</text>
</comment>
<dbReference type="Proteomes" id="UP001283361">
    <property type="component" value="Unassembled WGS sequence"/>
</dbReference>
<accession>A0AAE1A9T4</accession>
<reference evidence="1" key="1">
    <citation type="journal article" date="2023" name="G3 (Bethesda)">
        <title>A reference genome for the long-term kleptoplast-retaining sea slug Elysia crispata morphotype clarki.</title>
        <authorList>
            <person name="Eastman K.E."/>
            <person name="Pendleton A.L."/>
            <person name="Shaikh M.A."/>
            <person name="Suttiyut T."/>
            <person name="Ogas R."/>
            <person name="Tomko P."/>
            <person name="Gavelis G."/>
            <person name="Widhalm J.R."/>
            <person name="Wisecaver J.H."/>
        </authorList>
    </citation>
    <scope>NUCLEOTIDE SEQUENCE</scope>
    <source>
        <strain evidence="1">ECLA1</strain>
    </source>
</reference>
<protein>
    <submittedName>
        <fullName evidence="1">Uncharacterized protein</fullName>
    </submittedName>
</protein>
<name>A0AAE1A9T4_9GAST</name>
<organism evidence="1 2">
    <name type="scientific">Elysia crispata</name>
    <name type="common">lettuce slug</name>
    <dbReference type="NCBI Taxonomy" id="231223"/>
    <lineage>
        <taxon>Eukaryota</taxon>
        <taxon>Metazoa</taxon>
        <taxon>Spiralia</taxon>
        <taxon>Lophotrochozoa</taxon>
        <taxon>Mollusca</taxon>
        <taxon>Gastropoda</taxon>
        <taxon>Heterobranchia</taxon>
        <taxon>Euthyneura</taxon>
        <taxon>Panpulmonata</taxon>
        <taxon>Sacoglossa</taxon>
        <taxon>Placobranchoidea</taxon>
        <taxon>Plakobranchidae</taxon>
        <taxon>Elysia</taxon>
    </lineage>
</organism>
<sequence length="140" mass="15453">MSAEEHPDMRVKTQVAVAHDGGKHGRWRSSKIGHFGLTTAVVYLGCKGHIGSACPAITRLTTGPAADTSLWFTQQQQQQHVLEPAETLRSRELSMVAVLRHSLLPTRCQLHYLALYLTAGSYLYKVSARSAFRVNNHGTL</sequence>
<dbReference type="EMBL" id="JAWDGP010002323">
    <property type="protein sequence ID" value="KAK3783968.1"/>
    <property type="molecule type" value="Genomic_DNA"/>
</dbReference>
<proteinExistence type="predicted"/>
<evidence type="ECO:0000313" key="1">
    <source>
        <dbReference type="EMBL" id="KAK3783968.1"/>
    </source>
</evidence>
<dbReference type="AlphaFoldDB" id="A0AAE1A9T4"/>